<dbReference type="AlphaFoldDB" id="A0A9P1N7L7"/>
<sequence length="181" mass="21131">MTLLVVFSLFFIPALVFSTELGSFSDYAGETREANLKECYIRTVRNYRIVYTDDQIKAMKQENLRILGECIKELSKINPKLRGIEQQLTEKLVEVMEFELRMSSCSNKLDQEKNNDEVVTCQNSLKGFDTPRCDQIWGKNGCFISNSKKYCGLEITKEYQEFAVFMEKDQKQCIDKYFTQN</sequence>
<dbReference type="EMBL" id="CANHGI010000006">
    <property type="protein sequence ID" value="CAI5454103.1"/>
    <property type="molecule type" value="Genomic_DNA"/>
</dbReference>
<evidence type="ECO:0000259" key="2">
    <source>
        <dbReference type="Pfam" id="PF01579"/>
    </source>
</evidence>
<evidence type="ECO:0000313" key="4">
    <source>
        <dbReference type="Proteomes" id="UP001152747"/>
    </source>
</evidence>
<comment type="caution">
    <text evidence="3">The sequence shown here is derived from an EMBL/GenBank/DDBJ whole genome shotgun (WGS) entry which is preliminary data.</text>
</comment>
<feature type="chain" id="PRO_5040398099" description="T20D4.11-like domain-containing protein" evidence="1">
    <location>
        <begin position="19"/>
        <end position="181"/>
    </location>
</feature>
<organism evidence="3 4">
    <name type="scientific">Caenorhabditis angaria</name>
    <dbReference type="NCBI Taxonomy" id="860376"/>
    <lineage>
        <taxon>Eukaryota</taxon>
        <taxon>Metazoa</taxon>
        <taxon>Ecdysozoa</taxon>
        <taxon>Nematoda</taxon>
        <taxon>Chromadorea</taxon>
        <taxon>Rhabditida</taxon>
        <taxon>Rhabditina</taxon>
        <taxon>Rhabditomorpha</taxon>
        <taxon>Rhabditoidea</taxon>
        <taxon>Rhabditidae</taxon>
        <taxon>Peloderinae</taxon>
        <taxon>Caenorhabditis</taxon>
    </lineage>
</organism>
<dbReference type="Proteomes" id="UP001152747">
    <property type="component" value="Unassembled WGS sequence"/>
</dbReference>
<gene>
    <name evidence="3" type="ORF">CAMP_LOCUS16740</name>
</gene>
<accession>A0A9P1N7L7</accession>
<feature type="domain" description="T20D4.11-like" evidence="2">
    <location>
        <begin position="51"/>
        <end position="173"/>
    </location>
</feature>
<name>A0A9P1N7L7_9PELO</name>
<feature type="signal peptide" evidence="1">
    <location>
        <begin position="1"/>
        <end position="18"/>
    </location>
</feature>
<evidence type="ECO:0000313" key="3">
    <source>
        <dbReference type="EMBL" id="CAI5454103.1"/>
    </source>
</evidence>
<evidence type="ECO:0000256" key="1">
    <source>
        <dbReference type="SAM" id="SignalP"/>
    </source>
</evidence>
<dbReference type="InterPro" id="IPR002542">
    <property type="entry name" value="T20D4.11-like_dom"/>
</dbReference>
<proteinExistence type="predicted"/>
<keyword evidence="4" id="KW-1185">Reference proteome</keyword>
<protein>
    <recommendedName>
        <fullName evidence="2">T20D4.11-like domain-containing protein</fullName>
    </recommendedName>
</protein>
<keyword evidence="1" id="KW-0732">Signal</keyword>
<reference evidence="3" key="1">
    <citation type="submission" date="2022-11" db="EMBL/GenBank/DDBJ databases">
        <authorList>
            <person name="Kikuchi T."/>
        </authorList>
    </citation>
    <scope>NUCLEOTIDE SEQUENCE</scope>
    <source>
        <strain evidence="3">PS1010</strain>
    </source>
</reference>
<dbReference type="Pfam" id="PF01579">
    <property type="entry name" value="DUF19"/>
    <property type="match status" value="1"/>
</dbReference>